<feature type="domain" description="Amidohydrolase-related" evidence="1">
    <location>
        <begin position="189"/>
        <end position="274"/>
    </location>
</feature>
<dbReference type="PANTHER" id="PTHR43794:SF5">
    <property type="entry name" value="CHLOROHYDROLASE FAMILY PROTEIN"/>
    <property type="match status" value="1"/>
</dbReference>
<dbReference type="EMBL" id="MIYY01000029">
    <property type="protein sequence ID" value="OIR22813.1"/>
    <property type="molecule type" value="Genomic_DNA"/>
</dbReference>
<dbReference type="AlphaFoldDB" id="A0A1J5U209"/>
<dbReference type="Pfam" id="PF01979">
    <property type="entry name" value="Amidohydro_1"/>
    <property type="match status" value="1"/>
</dbReference>
<comment type="caution">
    <text evidence="2">The sequence shown here is derived from an EMBL/GenBank/DDBJ whole genome shotgun (WGS) entry which is preliminary data.</text>
</comment>
<dbReference type="InterPro" id="IPR050287">
    <property type="entry name" value="MTA/SAH_deaminase"/>
</dbReference>
<reference evidence="2 3" key="1">
    <citation type="submission" date="2016-08" db="EMBL/GenBank/DDBJ databases">
        <title>New Insights into Marine Group III Euryarchaeota, from dark to light.</title>
        <authorList>
            <person name="Haro-Moreno J.M."/>
            <person name="Rodriguez-Valera F."/>
            <person name="Lopez-Garcia P."/>
            <person name="Moreira D."/>
            <person name="Martin-Cuadrado A.B."/>
        </authorList>
    </citation>
    <scope>NUCLEOTIDE SEQUENCE [LARGE SCALE GENOMIC DNA]</scope>
    <source>
        <strain evidence="2">CG-Epi3</strain>
    </source>
</reference>
<dbReference type="Proteomes" id="UP000183138">
    <property type="component" value="Unassembled WGS sequence"/>
</dbReference>
<dbReference type="GO" id="GO:0016787">
    <property type="term" value="F:hydrolase activity"/>
    <property type="evidence" value="ECO:0007669"/>
    <property type="project" value="InterPro"/>
</dbReference>
<dbReference type="InterPro" id="IPR006680">
    <property type="entry name" value="Amidohydro-rel"/>
</dbReference>
<evidence type="ECO:0000313" key="2">
    <source>
        <dbReference type="EMBL" id="OIR22813.1"/>
    </source>
</evidence>
<dbReference type="InterPro" id="IPR032466">
    <property type="entry name" value="Metal_Hydrolase"/>
</dbReference>
<dbReference type="SUPFAM" id="SSF51556">
    <property type="entry name" value="Metallo-dependent hydrolases"/>
    <property type="match status" value="1"/>
</dbReference>
<name>A0A1J5U209_9ARCH</name>
<evidence type="ECO:0000313" key="3">
    <source>
        <dbReference type="Proteomes" id="UP000183138"/>
    </source>
</evidence>
<evidence type="ECO:0000259" key="1">
    <source>
        <dbReference type="Pfam" id="PF01979"/>
    </source>
</evidence>
<dbReference type="PANTHER" id="PTHR43794">
    <property type="entry name" value="AMINOHYDROLASE SSNA-RELATED"/>
    <property type="match status" value="1"/>
</dbReference>
<gene>
    <name evidence="2" type="ORF">BEU00_01625</name>
</gene>
<proteinExistence type="predicted"/>
<dbReference type="Gene3D" id="3.20.20.140">
    <property type="entry name" value="Metal-dependent hydrolases"/>
    <property type="match status" value="1"/>
</dbReference>
<protein>
    <recommendedName>
        <fullName evidence="1">Amidohydrolase-related domain-containing protein</fullName>
    </recommendedName>
</protein>
<organism evidence="2 3">
    <name type="scientific">Marine Group III euryarchaeote CG-Epi3</name>
    <dbReference type="NCBI Taxonomy" id="1888997"/>
    <lineage>
        <taxon>Archaea</taxon>
        <taxon>Methanobacteriati</taxon>
        <taxon>Thermoplasmatota</taxon>
        <taxon>Thermoplasmata</taxon>
        <taxon>Candidatus Thermoprofundales</taxon>
    </lineage>
</organism>
<accession>A0A1J5U209</accession>
<sequence length="325" mass="36147">MFWKGSLFTKEGFINTCIDLENCKFVTNDKEEDGIIVPLFRNCHTHLGDTGARESLPTGLSLAELVGPNGWKHKWLENNNIENSILQGLKEATYSGIGLVMDFREGGKEGLNAFKMHDYLGTSILFGRPLKDEALPGTHAGISSLKDVGDLAFELSSQARARKGLIGIHHSENEHENIDALIELNPDFAVHLCHATDEDLSALKKANISVVVCPRSNGYFGNKPPLEKMIDLGLDLGFGTDNGMVCSVNMLDEIRFIRENYPSISSHKILEIACFGLDDMLNKDVTSRYFNPKLSGWALLSREAEDNYESIFSPETKVLGVRWRN</sequence>